<evidence type="ECO:0000313" key="1">
    <source>
        <dbReference type="EMBL" id="ANX13786.1"/>
    </source>
</evidence>
<organism evidence="1 2">
    <name type="scientific">Fictibacillus arsenicus</name>
    <dbReference type="NCBI Taxonomy" id="255247"/>
    <lineage>
        <taxon>Bacteria</taxon>
        <taxon>Bacillati</taxon>
        <taxon>Bacillota</taxon>
        <taxon>Bacilli</taxon>
        <taxon>Bacillales</taxon>
        <taxon>Fictibacillaceae</taxon>
        <taxon>Fictibacillus</taxon>
    </lineage>
</organism>
<gene>
    <name evidence="1" type="ORF">ABE41_017385</name>
</gene>
<name>A0A1B1Z8N7_9BACL</name>
<proteinExistence type="predicted"/>
<sequence>MSTNGEVYVSNDHLSYNFEDRSKNKKGATGLGNIYDSKPMDGTIIGKATEKEREVLKEIDIKMGTLERLSNHIQAQVSFADFKEMYKMIEEIERKRVEFWLPIYKRLNAHWEWSLFIDYANGNIYVQNFELPYSKDENEVDDD</sequence>
<dbReference type="AlphaFoldDB" id="A0A1B1Z8N7"/>
<dbReference type="EMBL" id="CP016761">
    <property type="protein sequence ID" value="ANX13786.1"/>
    <property type="molecule type" value="Genomic_DNA"/>
</dbReference>
<dbReference type="KEGG" id="far:ABE41_017385"/>
<accession>A0A1B1Z8N7</accession>
<protein>
    <submittedName>
        <fullName evidence="1">Uncharacterized protein</fullName>
    </submittedName>
</protein>
<evidence type="ECO:0000313" key="2">
    <source>
        <dbReference type="Proteomes" id="UP000077412"/>
    </source>
</evidence>
<dbReference type="Proteomes" id="UP000077412">
    <property type="component" value="Chromosome"/>
</dbReference>
<reference evidence="1 2" key="1">
    <citation type="submission" date="2016-08" db="EMBL/GenBank/DDBJ databases">
        <title>Complete genome sequence of Fictibacillus arsenicus G25-54, a strain with toxicity to nematodes and a potential arsenic-resistance activity.</title>
        <authorList>
            <person name="Zheng Z."/>
        </authorList>
    </citation>
    <scope>NUCLEOTIDE SEQUENCE [LARGE SCALE GENOMIC DNA]</scope>
    <source>
        <strain evidence="1 2">G25-54</strain>
    </source>
</reference>
<keyword evidence="2" id="KW-1185">Reference proteome</keyword>